<keyword evidence="4" id="KW-1185">Reference proteome</keyword>
<organism evidence="3 4">
    <name type="scientific">Bosea lathyri</name>
    <dbReference type="NCBI Taxonomy" id="1036778"/>
    <lineage>
        <taxon>Bacteria</taxon>
        <taxon>Pseudomonadati</taxon>
        <taxon>Pseudomonadota</taxon>
        <taxon>Alphaproteobacteria</taxon>
        <taxon>Hyphomicrobiales</taxon>
        <taxon>Boseaceae</taxon>
        <taxon>Bosea</taxon>
    </lineage>
</organism>
<evidence type="ECO:0000256" key="1">
    <source>
        <dbReference type="SAM" id="MobiDB-lite"/>
    </source>
</evidence>
<feature type="region of interest" description="Disordered" evidence="1">
    <location>
        <begin position="18"/>
        <end position="44"/>
    </location>
</feature>
<name>A0A1H5V1T7_9HYPH</name>
<keyword evidence="2" id="KW-0732">Signal</keyword>
<dbReference type="RefSeq" id="WP_103871825.1">
    <property type="nucleotide sequence ID" value="NZ_FNUY01000002.1"/>
</dbReference>
<evidence type="ECO:0000256" key="2">
    <source>
        <dbReference type="SAM" id="SignalP"/>
    </source>
</evidence>
<feature type="signal peptide" evidence="2">
    <location>
        <begin position="1"/>
        <end position="21"/>
    </location>
</feature>
<dbReference type="EMBL" id="FNUY01000002">
    <property type="protein sequence ID" value="SEF81345.1"/>
    <property type="molecule type" value="Genomic_DNA"/>
</dbReference>
<feature type="chain" id="PRO_5009286741" evidence="2">
    <location>
        <begin position="22"/>
        <end position="124"/>
    </location>
</feature>
<dbReference type="OrthoDB" id="8117102at2"/>
<protein>
    <submittedName>
        <fullName evidence="3">Uncharacterized protein</fullName>
    </submittedName>
</protein>
<gene>
    <name evidence="3" type="ORF">SAMN04488115_102121</name>
</gene>
<accession>A0A1H5V1T7</accession>
<proteinExistence type="predicted"/>
<reference evidence="3 4" key="1">
    <citation type="submission" date="2016-10" db="EMBL/GenBank/DDBJ databases">
        <authorList>
            <person name="de Groot N.N."/>
        </authorList>
    </citation>
    <scope>NUCLEOTIDE SEQUENCE [LARGE SCALE GENOMIC DNA]</scope>
    <source>
        <strain evidence="3 4">DSM 26656</strain>
    </source>
</reference>
<dbReference type="Proteomes" id="UP000236743">
    <property type="component" value="Unassembled WGS sequence"/>
</dbReference>
<evidence type="ECO:0000313" key="3">
    <source>
        <dbReference type="EMBL" id="SEF81345.1"/>
    </source>
</evidence>
<feature type="compositionally biased region" description="Low complexity" evidence="1">
    <location>
        <begin position="18"/>
        <end position="30"/>
    </location>
</feature>
<evidence type="ECO:0000313" key="4">
    <source>
        <dbReference type="Proteomes" id="UP000236743"/>
    </source>
</evidence>
<dbReference type="AlphaFoldDB" id="A0A1H5V1T7"/>
<sequence length="124" mass="12765">MRMITILAAGTALAMATAANAQSPSPQQAPSRPPAAAPQAPSAAPTIQTVNVVDIDELPAATQSQVNEIVAKRGEDELGKLRDTIEAAPTIRSALEAKGLTSRNVIIAQMNPDGALTLVTRKTG</sequence>